<proteinExistence type="predicted"/>
<evidence type="ECO:0000313" key="4">
    <source>
        <dbReference type="Proteomes" id="UP000521943"/>
    </source>
</evidence>
<dbReference type="AlphaFoldDB" id="A0A8H6I0P5"/>
<dbReference type="Proteomes" id="UP000521943">
    <property type="component" value="Unassembled WGS sequence"/>
</dbReference>
<feature type="region of interest" description="Disordered" evidence="1">
    <location>
        <begin position="1"/>
        <end position="27"/>
    </location>
</feature>
<comment type="caution">
    <text evidence="3">The sequence shown here is derived from an EMBL/GenBank/DDBJ whole genome shotgun (WGS) entry which is preliminary data.</text>
</comment>
<gene>
    <name evidence="3" type="ORF">DFP72DRAFT_846439</name>
</gene>
<feature type="compositionally biased region" description="Basic and acidic residues" evidence="1">
    <location>
        <begin position="7"/>
        <end position="18"/>
    </location>
</feature>
<dbReference type="GO" id="GO:0003824">
    <property type="term" value="F:catalytic activity"/>
    <property type="evidence" value="ECO:0007669"/>
    <property type="project" value="InterPro"/>
</dbReference>
<dbReference type="InterPro" id="IPR005135">
    <property type="entry name" value="Endo/exonuclease/phosphatase"/>
</dbReference>
<keyword evidence="4" id="KW-1185">Reference proteome</keyword>
<evidence type="ECO:0000256" key="1">
    <source>
        <dbReference type="SAM" id="MobiDB-lite"/>
    </source>
</evidence>
<dbReference type="SUPFAM" id="SSF56219">
    <property type="entry name" value="DNase I-like"/>
    <property type="match status" value="1"/>
</dbReference>
<dbReference type="Pfam" id="PF14529">
    <property type="entry name" value="Exo_endo_phos_2"/>
    <property type="match status" value="1"/>
</dbReference>
<feature type="domain" description="Endonuclease/exonuclease/phosphatase" evidence="2">
    <location>
        <begin position="125"/>
        <end position="261"/>
    </location>
</feature>
<sequence length="276" mass="30096">MAKQWRQHQDCDDGERTSHCFSSSPSNVPSTFTVIAVARLVVIARLWFQTSNGNCCRCSLTALQGLDGTEEGIPGFRRHFIERESLHRHLDGGVAVFVQDSIQLEKSELLSSPDVLVLDLQEMMVVAAYILPRNSPTYEGVGDPYDSLEKLLAVCGEEAKPAVIVGDLNARVGVNDLRMSDNKVASKQGESLLDSCNKMGMQIFNGMFPNSGLSTSHSPGHGHSVVDLVIGNRSVLVVDMRIGSQWSMGADSGKTLSTDHSEVFLDLFNPRQFAGL</sequence>
<evidence type="ECO:0000313" key="3">
    <source>
        <dbReference type="EMBL" id="KAF6756549.1"/>
    </source>
</evidence>
<dbReference type="EMBL" id="JACGCI010000025">
    <property type="protein sequence ID" value="KAF6756549.1"/>
    <property type="molecule type" value="Genomic_DNA"/>
</dbReference>
<evidence type="ECO:0000259" key="2">
    <source>
        <dbReference type="Pfam" id="PF14529"/>
    </source>
</evidence>
<organism evidence="3 4">
    <name type="scientific">Ephemerocybe angulata</name>
    <dbReference type="NCBI Taxonomy" id="980116"/>
    <lineage>
        <taxon>Eukaryota</taxon>
        <taxon>Fungi</taxon>
        <taxon>Dikarya</taxon>
        <taxon>Basidiomycota</taxon>
        <taxon>Agaricomycotina</taxon>
        <taxon>Agaricomycetes</taxon>
        <taxon>Agaricomycetidae</taxon>
        <taxon>Agaricales</taxon>
        <taxon>Agaricineae</taxon>
        <taxon>Psathyrellaceae</taxon>
        <taxon>Ephemerocybe</taxon>
    </lineage>
</organism>
<dbReference type="Gene3D" id="3.60.10.10">
    <property type="entry name" value="Endonuclease/exonuclease/phosphatase"/>
    <property type="match status" value="1"/>
</dbReference>
<protein>
    <recommendedName>
        <fullName evidence="2">Endonuclease/exonuclease/phosphatase domain-containing protein</fullName>
    </recommendedName>
</protein>
<accession>A0A8H6I0P5</accession>
<name>A0A8H6I0P5_9AGAR</name>
<reference evidence="3 4" key="1">
    <citation type="submission" date="2020-07" db="EMBL/GenBank/DDBJ databases">
        <title>Comparative genomics of pyrophilous fungi reveals a link between fire events and developmental genes.</title>
        <authorList>
            <consortium name="DOE Joint Genome Institute"/>
            <person name="Steindorff A.S."/>
            <person name="Carver A."/>
            <person name="Calhoun S."/>
            <person name="Stillman K."/>
            <person name="Liu H."/>
            <person name="Lipzen A."/>
            <person name="Pangilinan J."/>
            <person name="Labutti K."/>
            <person name="Bruns T.D."/>
            <person name="Grigoriev I.V."/>
        </authorList>
    </citation>
    <scope>NUCLEOTIDE SEQUENCE [LARGE SCALE GENOMIC DNA]</scope>
    <source>
        <strain evidence="3 4">CBS 144469</strain>
    </source>
</reference>
<dbReference type="InterPro" id="IPR036691">
    <property type="entry name" value="Endo/exonu/phosph_ase_sf"/>
</dbReference>